<keyword evidence="7" id="KW-1185">Reference proteome</keyword>
<dbReference type="EMBL" id="BRXW01000246">
    <property type="protein sequence ID" value="GMI16207.1"/>
    <property type="molecule type" value="Genomic_DNA"/>
</dbReference>
<evidence type="ECO:0000313" key="6">
    <source>
        <dbReference type="EMBL" id="GMI16207.1"/>
    </source>
</evidence>
<feature type="domain" description="Anaphase-promoting complex subunit 4-like WD40" evidence="5">
    <location>
        <begin position="167"/>
        <end position="245"/>
    </location>
</feature>
<feature type="repeat" description="WD" evidence="3">
    <location>
        <begin position="363"/>
        <end position="404"/>
    </location>
</feature>
<dbReference type="InterPro" id="IPR020472">
    <property type="entry name" value="WD40_PAC1"/>
</dbReference>
<proteinExistence type="predicted"/>
<evidence type="ECO:0000256" key="4">
    <source>
        <dbReference type="SAM" id="MobiDB-lite"/>
    </source>
</evidence>
<evidence type="ECO:0000256" key="3">
    <source>
        <dbReference type="PROSITE-ProRule" id="PRU00221"/>
    </source>
</evidence>
<feature type="repeat" description="WD" evidence="3">
    <location>
        <begin position="617"/>
        <end position="651"/>
    </location>
</feature>
<keyword evidence="1 3" id="KW-0853">WD repeat</keyword>
<protein>
    <recommendedName>
        <fullName evidence="5">Anaphase-promoting complex subunit 4-like WD40 domain-containing protein</fullName>
    </recommendedName>
</protein>
<dbReference type="PROSITE" id="PS50082">
    <property type="entry name" value="WD_REPEATS_2"/>
    <property type="match status" value="5"/>
</dbReference>
<evidence type="ECO:0000256" key="2">
    <source>
        <dbReference type="ARBA" id="ARBA00022737"/>
    </source>
</evidence>
<dbReference type="PRINTS" id="PR00320">
    <property type="entry name" value="GPROTEINBRPT"/>
</dbReference>
<evidence type="ECO:0000256" key="1">
    <source>
        <dbReference type="ARBA" id="ARBA00022574"/>
    </source>
</evidence>
<organism evidence="6 7">
    <name type="scientific">Triparma laevis f. longispina</name>
    <dbReference type="NCBI Taxonomy" id="1714387"/>
    <lineage>
        <taxon>Eukaryota</taxon>
        <taxon>Sar</taxon>
        <taxon>Stramenopiles</taxon>
        <taxon>Ochrophyta</taxon>
        <taxon>Bolidophyceae</taxon>
        <taxon>Parmales</taxon>
        <taxon>Triparmaceae</taxon>
        <taxon>Triparma</taxon>
    </lineage>
</organism>
<keyword evidence="2" id="KW-0677">Repeat</keyword>
<dbReference type="PROSITE" id="PS00678">
    <property type="entry name" value="WD_REPEATS_1"/>
    <property type="match status" value="2"/>
</dbReference>
<reference evidence="7" key="1">
    <citation type="journal article" date="2023" name="Commun. Biol.">
        <title>Genome analysis of Parmales, the sister group of diatoms, reveals the evolutionary specialization of diatoms from phago-mixotrophs to photoautotrophs.</title>
        <authorList>
            <person name="Ban H."/>
            <person name="Sato S."/>
            <person name="Yoshikawa S."/>
            <person name="Yamada K."/>
            <person name="Nakamura Y."/>
            <person name="Ichinomiya M."/>
            <person name="Sato N."/>
            <person name="Blanc-Mathieu R."/>
            <person name="Endo H."/>
            <person name="Kuwata A."/>
            <person name="Ogata H."/>
        </authorList>
    </citation>
    <scope>NUCLEOTIDE SEQUENCE [LARGE SCALE GENOMIC DNA]</scope>
    <source>
        <strain evidence="7">NIES 3700</strain>
    </source>
</reference>
<feature type="repeat" description="WD" evidence="3">
    <location>
        <begin position="493"/>
        <end position="528"/>
    </location>
</feature>
<sequence>MDFNIEQSHLHPSGVQQWNTAVIDGSQDYFAFCSTLSIYVYSSPLFQLKRLIAGHNKCISTLVWCRTRSNQFATACHAGVVNIWDIDNKDDCKVHSINVISPVYAMDWDPKNSSTLIISTKSSSVYLWDARKEIKDLKSMELWNNRNESNPAKARVLRWHPTDSSTIAAGNSDGSIRLFSLSTKTLTKVPPIEKGVAVADMRWDPASDVYMLVCNVNGAIRLMDVTTMENVRTYEREAHVQTLSWLGWAPGNFSTCNVRTGVVKVWNVSQTKPIEHRRVGHTGFQSCLVIPGTSRAICSFVDGSVTVFDMKKKQREFITPSGHTETVFGCEYSPSSPDIMATSSYDSTVKIWDTGTMSLQNTLVGQSGVIYSMAWSNCGTYLASSSIKGSVFVWDTQSGEALQKLSHHKQQPCYCVDWSKLGSCLIASTGADNSVVVFKDDGLIHRRYICPDSMYGVQWHPKMSNILVAGCADSCAYIFDTNEEGKAALKKCLIGHEQRVFHTTWSPMDSTLLATGSDDLTIRVWNVQLDGDNDVASGTIGRHPSVSEFDCEVESSQYLPKGVKETNSRVLLGHNAYVRPLLWHPEVPHLLISGSWDGNIRLWDTRLEGTEASLSVGRGHLADVYGLSIHPDRPFVLASTSRDSTVRLWTLGGDSNGMILSALKDRRLEEHMSGGTLLLLTGDASRKLNRTLLGLEGSPLEQCTAIYNFFGGKTGIHDFWRCVEKHLGDSGGDEFGMMGDDSNKQRHIFHKNEIIGNAAAKAQNLESIKMRRTSMGGGIGGMKKDEQIRAAAELYAQCGDLQKYCDIMFDDLGEHERALAVAPGVSLGYWQELSVKYAKILAEQLSEDSVPFFNASGKSEEAVSFFCKRAQFREAFLVASATNMGSFPTADSFVGVATGGGVNDSFEEGKVGGADSSSFVLRTTSSKMAAHYLEIQEPILAAASYVASDDFESALEILFKEDVLLALAVNLCTGVGDSASILKRAEERFGGSEGGSDTSRRKSVKLGVESANGSSSRSEGKDAD</sequence>
<dbReference type="AlphaFoldDB" id="A0A9W7FNZ3"/>
<feature type="region of interest" description="Disordered" evidence="4">
    <location>
        <begin position="986"/>
        <end position="1024"/>
    </location>
</feature>
<dbReference type="PROSITE" id="PS50294">
    <property type="entry name" value="WD_REPEATS_REGION"/>
    <property type="match status" value="5"/>
</dbReference>
<dbReference type="PANTHER" id="PTHR44464:SF1">
    <property type="entry name" value="WD REPEAT-CONTAINING PROTEIN 17"/>
    <property type="match status" value="1"/>
</dbReference>
<feature type="repeat" description="WD" evidence="3">
    <location>
        <begin position="571"/>
        <end position="606"/>
    </location>
</feature>
<dbReference type="InterPro" id="IPR024977">
    <property type="entry name" value="Apc4-like_WD40_dom"/>
</dbReference>
<dbReference type="Pfam" id="PF00400">
    <property type="entry name" value="WD40"/>
    <property type="match status" value="6"/>
</dbReference>
<comment type="caution">
    <text evidence="6">The sequence shown here is derived from an EMBL/GenBank/DDBJ whole genome shotgun (WGS) entry which is preliminary data.</text>
</comment>
<dbReference type="OrthoDB" id="2161379at2759"/>
<dbReference type="InterPro" id="IPR015943">
    <property type="entry name" value="WD40/YVTN_repeat-like_dom_sf"/>
</dbReference>
<dbReference type="InterPro" id="IPR001680">
    <property type="entry name" value="WD40_rpt"/>
</dbReference>
<dbReference type="Gene3D" id="2.130.10.10">
    <property type="entry name" value="YVTN repeat-like/Quinoprotein amine dehydrogenase"/>
    <property type="match status" value="4"/>
</dbReference>
<dbReference type="Proteomes" id="UP001165122">
    <property type="component" value="Unassembled WGS sequence"/>
</dbReference>
<dbReference type="CDD" id="cd00200">
    <property type="entry name" value="WD40"/>
    <property type="match status" value="2"/>
</dbReference>
<dbReference type="InterPro" id="IPR036322">
    <property type="entry name" value="WD40_repeat_dom_sf"/>
</dbReference>
<dbReference type="Pfam" id="PF12894">
    <property type="entry name" value="ANAPC4_WD40"/>
    <property type="match status" value="1"/>
</dbReference>
<evidence type="ECO:0000313" key="7">
    <source>
        <dbReference type="Proteomes" id="UP001165122"/>
    </source>
</evidence>
<dbReference type="SUPFAM" id="SSF50978">
    <property type="entry name" value="WD40 repeat-like"/>
    <property type="match status" value="3"/>
</dbReference>
<dbReference type="SMART" id="SM00320">
    <property type="entry name" value="WD40"/>
    <property type="match status" value="13"/>
</dbReference>
<name>A0A9W7FNZ3_9STRA</name>
<accession>A0A9W7FNZ3</accession>
<feature type="repeat" description="WD" evidence="3">
    <location>
        <begin position="320"/>
        <end position="362"/>
    </location>
</feature>
<gene>
    <name evidence="6" type="ORF">TrLO_g12950</name>
</gene>
<dbReference type="InterPro" id="IPR019775">
    <property type="entry name" value="WD40_repeat_CS"/>
</dbReference>
<dbReference type="PANTHER" id="PTHR44464">
    <property type="entry name" value="WD REPEAT-CONTAINING PROTEIN 17"/>
    <property type="match status" value="1"/>
</dbReference>
<evidence type="ECO:0000259" key="5">
    <source>
        <dbReference type="Pfam" id="PF12894"/>
    </source>
</evidence>